<dbReference type="Gene3D" id="3.30.559.10">
    <property type="entry name" value="Chloramphenicol acetyltransferase-like domain"/>
    <property type="match status" value="1"/>
</dbReference>
<dbReference type="SUPFAM" id="SSF52777">
    <property type="entry name" value="CoA-dependent acyltransferases"/>
    <property type="match status" value="2"/>
</dbReference>
<evidence type="ECO:0000256" key="2">
    <source>
        <dbReference type="ARBA" id="ARBA00022679"/>
    </source>
</evidence>
<keyword evidence="8" id="KW-1185">Reference proteome</keyword>
<reference evidence="7 8" key="1">
    <citation type="submission" date="2024-03" db="EMBL/GenBank/DDBJ databases">
        <authorList>
            <person name="Brejova B."/>
        </authorList>
    </citation>
    <scope>NUCLEOTIDE SEQUENCE [LARGE SCALE GENOMIC DNA]</scope>
    <source>
        <strain evidence="7 8">CBS 14171</strain>
    </source>
</reference>
<dbReference type="InterPro" id="IPR039551">
    <property type="entry name" value="Cho/carn_acyl_trans"/>
</dbReference>
<dbReference type="RefSeq" id="XP_066830006.1">
    <property type="nucleotide sequence ID" value="XM_066973137.1"/>
</dbReference>
<dbReference type="Gene3D" id="3.30.559.70">
    <property type="entry name" value="Choline/Carnitine o-acyltransferase, domain 2"/>
    <property type="match status" value="1"/>
</dbReference>
<dbReference type="Pfam" id="PF00755">
    <property type="entry name" value="Carn_acyltransf"/>
    <property type="match status" value="1"/>
</dbReference>
<feature type="compositionally biased region" description="Basic and acidic residues" evidence="5">
    <location>
        <begin position="706"/>
        <end position="716"/>
    </location>
</feature>
<name>A0ABP0ZL20_9ASCO</name>
<dbReference type="InterPro" id="IPR023213">
    <property type="entry name" value="CAT-like_dom_sf"/>
</dbReference>
<evidence type="ECO:0000313" key="7">
    <source>
        <dbReference type="EMBL" id="CAK9438844.1"/>
    </source>
</evidence>
<gene>
    <name evidence="7" type="ORF">LODBEIA_P30680</name>
</gene>
<feature type="region of interest" description="Disordered" evidence="5">
    <location>
        <begin position="683"/>
        <end position="716"/>
    </location>
</feature>
<organism evidence="7 8">
    <name type="scientific">Lodderomyces beijingensis</name>
    <dbReference type="NCBI Taxonomy" id="1775926"/>
    <lineage>
        <taxon>Eukaryota</taxon>
        <taxon>Fungi</taxon>
        <taxon>Dikarya</taxon>
        <taxon>Ascomycota</taxon>
        <taxon>Saccharomycotina</taxon>
        <taxon>Pichiomycetes</taxon>
        <taxon>Debaryomycetaceae</taxon>
        <taxon>Candida/Lodderomyces clade</taxon>
        <taxon>Lodderomyces</taxon>
    </lineage>
</organism>
<comment type="similarity">
    <text evidence="1 4">Belongs to the carnitine/choline acetyltransferase family.</text>
</comment>
<dbReference type="PANTHER" id="PTHR22589:SF29">
    <property type="entry name" value="MITOCHONDRIAL CARNITINE O-ACETYLTRANSFERASE-RELATED"/>
    <property type="match status" value="1"/>
</dbReference>
<evidence type="ECO:0000256" key="3">
    <source>
        <dbReference type="ARBA" id="ARBA00023315"/>
    </source>
</evidence>
<dbReference type="PROSITE" id="PS00440">
    <property type="entry name" value="ACYLTRANSF_C_2"/>
    <property type="match status" value="1"/>
</dbReference>
<sequence>MTFQLQSQLKKLPIPDLSQTCTNYLKVLKPLQTEQEYATTEAAVKSFVREGGVGHFLDDCLRQYAADKPSYIEQFWYDAYLNYDSPVVLNLNPFFLLEDDPFTQNETSSIDPQIKRATTLTLSSLKFIQALKKETLSVDLLKNGKPLCMYQFSKLFGASRIPTNDGCIMHSDPTSNHIVVMSKSQFYWFDVLDSKHNIILNESDLNVNFHSIVHDSLLTSANDIAKSSFGVLTSENRGVWAHVRKNLINANAINKEVLKIIDSALFILCLDDIEIDDLSQLSKNMLCGLSILDKGIQIGTCTNRWYDKMQIIITKNGKAGVNFEHTGVDGHTVLRFVSDIYTDSILSFAHSINSHAPSLYKSNSSTDSQPSDDDLITVPRKLEWDLTPDLSLALRFGETRLSDLINQNELRHLEFRHYGSSQIKKMKFSPDAFVQMAFQATYYALYGKVECTYEPAMTKNFFHGRTEAIRTVSQESNMFVRKFFDPTVANSDKLEYLNQACKSHSSQTRLCSNGEGVDRHLYALFCLWKRLLIRYEQQAKGLTPGGDLKFEIPDNINIVDLPDIFADPGWDRLNNTIISTSNCGNPSLRLFGFGPVSPNGFGIGYIIKDDSISFCVGSKYRQTSRFLVTLNSYLQEIANIWGQVELQKKMDLKSNPVFGLNSKSFTTLLGGYGYFDVGEEDIKSRGQSPEPPFLTRGTSSGYSMRDLSKKLRLSEY</sequence>
<keyword evidence="2 4" id="KW-0808">Transferase</keyword>
<evidence type="ECO:0000313" key="8">
    <source>
        <dbReference type="Proteomes" id="UP001497383"/>
    </source>
</evidence>
<dbReference type="Proteomes" id="UP001497383">
    <property type="component" value="Chromosome 3"/>
</dbReference>
<accession>A0ABP0ZL20</accession>
<feature type="domain" description="Choline/carnitine acyltransferase" evidence="6">
    <location>
        <begin position="12"/>
        <end position="631"/>
    </location>
</feature>
<dbReference type="PANTHER" id="PTHR22589">
    <property type="entry name" value="CARNITINE O-ACYLTRANSFERASE"/>
    <property type="match status" value="1"/>
</dbReference>
<dbReference type="EMBL" id="OZ022407">
    <property type="protein sequence ID" value="CAK9438844.1"/>
    <property type="molecule type" value="Genomic_DNA"/>
</dbReference>
<dbReference type="InterPro" id="IPR042231">
    <property type="entry name" value="Cho/carn_acyl_trans_2"/>
</dbReference>
<evidence type="ECO:0000256" key="1">
    <source>
        <dbReference type="ARBA" id="ARBA00005232"/>
    </source>
</evidence>
<dbReference type="InterPro" id="IPR000542">
    <property type="entry name" value="Carn_acyl_trans"/>
</dbReference>
<dbReference type="GeneID" id="92208264"/>
<protein>
    <recommendedName>
        <fullName evidence="6">Choline/carnitine acyltransferase domain-containing protein</fullName>
    </recommendedName>
</protein>
<evidence type="ECO:0000256" key="4">
    <source>
        <dbReference type="RuleBase" id="RU003801"/>
    </source>
</evidence>
<proteinExistence type="inferred from homology"/>
<evidence type="ECO:0000259" key="6">
    <source>
        <dbReference type="Pfam" id="PF00755"/>
    </source>
</evidence>
<keyword evidence="3 4" id="KW-0012">Acyltransferase</keyword>
<evidence type="ECO:0000256" key="5">
    <source>
        <dbReference type="SAM" id="MobiDB-lite"/>
    </source>
</evidence>